<sequence>MIFFCIFWHETSVKIVCS</sequence>
<proteinExistence type="predicted"/>
<evidence type="ECO:0000313" key="1">
    <source>
        <dbReference type="EMBL" id="CDW41245.1"/>
    </source>
</evidence>
<protein>
    <submittedName>
        <fullName evidence="1">Uncharacterized protein</fullName>
    </submittedName>
</protein>
<dbReference type="EMBL" id="HACA01023884">
    <property type="protein sequence ID" value="CDW41245.1"/>
    <property type="molecule type" value="Transcribed_RNA"/>
</dbReference>
<reference evidence="1" key="1">
    <citation type="submission" date="2014-05" db="EMBL/GenBank/DDBJ databases">
        <authorList>
            <person name="Chronopoulou M."/>
        </authorList>
    </citation>
    <scope>NUCLEOTIDE SEQUENCE</scope>
    <source>
        <tissue evidence="1">Whole organism</tissue>
    </source>
</reference>
<organism evidence="1">
    <name type="scientific">Lepeophtheirus salmonis</name>
    <name type="common">Salmon louse</name>
    <name type="synonym">Caligus salmonis</name>
    <dbReference type="NCBI Taxonomy" id="72036"/>
    <lineage>
        <taxon>Eukaryota</taxon>
        <taxon>Metazoa</taxon>
        <taxon>Ecdysozoa</taxon>
        <taxon>Arthropoda</taxon>
        <taxon>Crustacea</taxon>
        <taxon>Multicrustacea</taxon>
        <taxon>Hexanauplia</taxon>
        <taxon>Copepoda</taxon>
        <taxon>Siphonostomatoida</taxon>
        <taxon>Caligidae</taxon>
        <taxon>Lepeophtheirus</taxon>
    </lineage>
</organism>
<name>A0A0K2UT55_LEPSM</name>
<dbReference type="AlphaFoldDB" id="A0A0K2UT55"/>
<accession>A0A0K2UT55</accession>